<evidence type="ECO:0000313" key="3">
    <source>
        <dbReference type="Proteomes" id="UP000887569"/>
    </source>
</evidence>
<reference evidence="4" key="1">
    <citation type="submission" date="2022-11" db="UniProtKB">
        <authorList>
            <consortium name="WormBaseParasite"/>
        </authorList>
    </citation>
    <scope>IDENTIFICATION</scope>
</reference>
<proteinExistence type="predicted"/>
<dbReference type="InterPro" id="IPR040443">
    <property type="entry name" value="PH_15"/>
</dbReference>
<sequence length="98" mass="11224">MRLFGRHGNYTSLPDQQELFALPEALCGYIEKRSLTPLGWRWRRRAVLLNRSGHLIVYKNFLEGVGAVLAISFVIILKLLVSHLKAQVFFNLSLEVTI</sequence>
<evidence type="ECO:0000259" key="2">
    <source>
        <dbReference type="Pfam" id="PF17339"/>
    </source>
</evidence>
<protein>
    <submittedName>
        <fullName evidence="4">PH-15 domain-containing protein</fullName>
    </submittedName>
</protein>
<keyword evidence="1" id="KW-0472">Membrane</keyword>
<dbReference type="Proteomes" id="UP000887569">
    <property type="component" value="Unplaced"/>
</dbReference>
<organism evidence="3 4">
    <name type="scientific">Parascaris univalens</name>
    <name type="common">Nematode worm</name>
    <dbReference type="NCBI Taxonomy" id="6257"/>
    <lineage>
        <taxon>Eukaryota</taxon>
        <taxon>Metazoa</taxon>
        <taxon>Ecdysozoa</taxon>
        <taxon>Nematoda</taxon>
        <taxon>Chromadorea</taxon>
        <taxon>Rhabditida</taxon>
        <taxon>Spirurina</taxon>
        <taxon>Ascaridomorpha</taxon>
        <taxon>Ascaridoidea</taxon>
        <taxon>Ascarididae</taxon>
        <taxon>Parascaris</taxon>
    </lineage>
</organism>
<evidence type="ECO:0000256" key="1">
    <source>
        <dbReference type="SAM" id="Phobius"/>
    </source>
</evidence>
<feature type="transmembrane region" description="Helical" evidence="1">
    <location>
        <begin position="61"/>
        <end position="81"/>
    </location>
</feature>
<keyword evidence="1" id="KW-1133">Transmembrane helix</keyword>
<evidence type="ECO:0000313" key="4">
    <source>
        <dbReference type="WBParaSite" id="PgR026_g098_t02"/>
    </source>
</evidence>
<dbReference type="AlphaFoldDB" id="A0A915B6F1"/>
<dbReference type="Pfam" id="PF17339">
    <property type="entry name" value="PH_15"/>
    <property type="match status" value="1"/>
</dbReference>
<accession>A0A915B6F1</accession>
<name>A0A915B6F1_PARUN</name>
<keyword evidence="3" id="KW-1185">Reference proteome</keyword>
<dbReference type="WBParaSite" id="PgR026_g098_t02">
    <property type="protein sequence ID" value="PgR026_g098_t02"/>
    <property type="gene ID" value="PgR026_g098"/>
</dbReference>
<keyword evidence="1" id="KW-0812">Transmembrane</keyword>
<feature type="domain" description="PH-15" evidence="2">
    <location>
        <begin position="13"/>
        <end position="68"/>
    </location>
</feature>